<keyword evidence="3" id="KW-0378">Hydrolase</keyword>
<dbReference type="Gene3D" id="1.10.8.60">
    <property type="match status" value="2"/>
</dbReference>
<dbReference type="Proteomes" id="UP001321760">
    <property type="component" value="Unassembled WGS sequence"/>
</dbReference>
<dbReference type="FunFam" id="3.40.50.300:FF:001660">
    <property type="entry name" value="NF-X1 finger and helicase protein, putative"/>
    <property type="match status" value="1"/>
</dbReference>
<dbReference type="SUPFAM" id="SSF52540">
    <property type="entry name" value="P-loop containing nucleoside triphosphate hydrolases"/>
    <property type="match status" value="4"/>
</dbReference>
<dbReference type="CDD" id="cd17936">
    <property type="entry name" value="EEXXEc_NFX1"/>
    <property type="match status" value="1"/>
</dbReference>
<evidence type="ECO:0000256" key="1">
    <source>
        <dbReference type="ARBA" id="ARBA00010378"/>
    </source>
</evidence>
<feature type="domain" description="AAA+ ATPase" evidence="6">
    <location>
        <begin position="1608"/>
        <end position="1750"/>
    </location>
</feature>
<keyword evidence="8" id="KW-1185">Reference proteome</keyword>
<gene>
    <name evidence="7" type="ORF">QBC34DRAFT_463662</name>
</gene>
<dbReference type="InterPro" id="IPR041679">
    <property type="entry name" value="DNA2/NAM7-like_C"/>
</dbReference>
<dbReference type="Pfam" id="PF13087">
    <property type="entry name" value="AAA_12"/>
    <property type="match status" value="1"/>
</dbReference>
<feature type="domain" description="AAA+ ATPase" evidence="6">
    <location>
        <begin position="1892"/>
        <end position="2029"/>
    </location>
</feature>
<dbReference type="CDD" id="cd06008">
    <property type="entry name" value="NF-X1-zinc-finger"/>
    <property type="match status" value="1"/>
</dbReference>
<reference evidence="7" key="1">
    <citation type="journal article" date="2023" name="Mol. Phylogenet. Evol.">
        <title>Genome-scale phylogeny and comparative genomics of the fungal order Sordariales.</title>
        <authorList>
            <person name="Hensen N."/>
            <person name="Bonometti L."/>
            <person name="Westerberg I."/>
            <person name="Brannstrom I.O."/>
            <person name="Guillou S."/>
            <person name="Cros-Aarteil S."/>
            <person name="Calhoun S."/>
            <person name="Haridas S."/>
            <person name="Kuo A."/>
            <person name="Mondo S."/>
            <person name="Pangilinan J."/>
            <person name="Riley R."/>
            <person name="LaButti K."/>
            <person name="Andreopoulos B."/>
            <person name="Lipzen A."/>
            <person name="Chen C."/>
            <person name="Yan M."/>
            <person name="Daum C."/>
            <person name="Ng V."/>
            <person name="Clum A."/>
            <person name="Steindorff A."/>
            <person name="Ohm R.A."/>
            <person name="Martin F."/>
            <person name="Silar P."/>
            <person name="Natvig D.O."/>
            <person name="Lalanne C."/>
            <person name="Gautier V."/>
            <person name="Ament-Velasquez S.L."/>
            <person name="Kruys A."/>
            <person name="Hutchinson M.I."/>
            <person name="Powell A.J."/>
            <person name="Barry K."/>
            <person name="Miller A.N."/>
            <person name="Grigoriev I.V."/>
            <person name="Debuchy R."/>
            <person name="Gladieux P."/>
            <person name="Hiltunen Thoren M."/>
            <person name="Johannesson H."/>
        </authorList>
    </citation>
    <scope>NUCLEOTIDE SEQUENCE</scope>
    <source>
        <strain evidence="7">PSN243</strain>
    </source>
</reference>
<dbReference type="SMART" id="SM00382">
    <property type="entry name" value="AAA"/>
    <property type="match status" value="4"/>
</dbReference>
<feature type="compositionally biased region" description="Polar residues" evidence="5">
    <location>
        <begin position="2165"/>
        <end position="2178"/>
    </location>
</feature>
<dbReference type="Gene3D" id="3.40.50.300">
    <property type="entry name" value="P-loop containing nucleotide triphosphate hydrolases"/>
    <property type="match status" value="5"/>
</dbReference>
<dbReference type="GO" id="GO:0004386">
    <property type="term" value="F:helicase activity"/>
    <property type="evidence" value="ECO:0007669"/>
    <property type="project" value="InterPro"/>
</dbReference>
<dbReference type="GO" id="GO:0005524">
    <property type="term" value="F:ATP binding"/>
    <property type="evidence" value="ECO:0007669"/>
    <property type="project" value="UniProtKB-KW"/>
</dbReference>
<dbReference type="InterPro" id="IPR050773">
    <property type="entry name" value="CbxX/CfxQ_RuBisCO_ESX"/>
</dbReference>
<dbReference type="CDD" id="cd18808">
    <property type="entry name" value="SF1_C_Upf1"/>
    <property type="match status" value="1"/>
</dbReference>
<proteinExistence type="inferred from homology"/>
<sequence>MASDQRAQRLRKVFWNMLSGNQQIKTTQNAQHFLEAIRNEAPPTSCIERLISSKGGIDALRQAVRADLSESFILSQTLPFLQYLSDPAIKVPADGQFLRTILEVIGSPPTVWNATLQLFCKRKISEPQIAPFAWFALELLSLPSKSDIDVVKDAQTILDRILTAQQHQIREIGYQIKRALELRSSPVHDAAEGPGGRHDNDHEDYRKIRIYPTTDEFLSTRRPFYLTSREVLETDADQRVGVHLANQFRLLREDMVAELRDDHQVAIGGRKGQRPVLALGKLRPILLDFGGEDDGTFKKAFKKCTLLVQCYDGLQLLQKKESLEGRKRFLKEKPQYLRHQAFGVLCRGAEVIAFAFVDRDVDRLAQQPPIVSLRFTDTQGLREGLLALLMPNSMSVRFILVDTAVFAYEPVLVGLQAVTNLPLQEILVNPTAVTDSSKHFTPAPTLCVKVEGLKQVLEESGPCNNDSLSLRVSATKTITADRSQLEALLDALTNPLSVIQGPPGTGKSFIGAIIAKLLFDSGKRILVVSYTNHALDQFLEDLLDAGIPQGAVLRMGAKAKCTPATLPLLLSEQKGNYRRSRLDWAYVDVLKTKARLSIGQTIRAFKDCTKFSLKWDMLSEYLEFSDEDSKFYAAFQVSPSNGDWQLAGKRNHPIGPDFLYNQWVKGKGPGFHAKSFSEEAKSVWIMNRDERQAHVERWTKCLVAEQLEALEKHARRFDEVQEDLDAQFGEAEASIISEKQIVGFTTTGAAKHSRLIRAARPDVVLVEEAGEILESHILTCLAPSVKQLILIGDHKQLRPKINNYALSVEKGEGFDLNRSMFERLILQGAKHKTLHKQHRMVPEISKFPRELTYPGLVDGPSTSGRPLIRGLRDRVVFLNHGKLESSNQALSERRDPEVKESKQNPFEAEMVLRCIKYFGQQGYASRNIVVLTPYLGQLRLLQELLKANEHDPELSEMDKRDLIRAGLLSEASAKVDRKPIRISTIDNYQGEESDIVIASLTRSNNSGDIGFMSAPERLNVLITRARNCIVLIGNMETFMNSRKGVATWRPFFEILNTHGHLYDGLPVKCEKHPERVALLKEPMDFDRCCPDGGCTDACNAILKCGIHKCKSRCHRVTDHTQAECHELVNKVCDRQHQTRVTCTRLSERCRECIEEDQIQERRIKRDLDLEMERQRRQDAYARELQELDDEIEHQRRLAKYRTEEEEQKKTLKQRQADLDSMKETQKRVKEQEKRGQLLAAQAAARESDRKAKQPADAPDPGSSASFDYPEDAKAEWEHLKKFDGAQSAPMDDLMTMIGLEDVKQEFLSIKSKVDLTLRQGTSLSSERFSCSMLGNPGTGKTTVARIYAKFLTEVGVIPGMCFKETTGSSLANVGVSGCKKMIDEILNDGGGVLFLDEAYQLTSGNNPGGGAVLDHLLTEVENLRGKVVFVLAGYNKQMESFFAHNPGLPSRFPIQMGFADYSDDELLRILELKVDKKFKGLMDCDDGLRGLYCRIISRRIGYGRGKDGFGNARTVENTLGNVYKRQADRLRRERKACKDPKNMPNDMFLTKEDLIGPEPANALGNCEAWKKLQELIGLTAVKDAVRALVDSVQENYQRELAEQPPIQYSLNKVFLGNPGTGKTTVAKLYGQILVALGLLSRGEVVVKNPADFVGAALGQSEQNTKGILASAIGKVLVIDEAYGLYGGGDNQGSSSDPYKTAVIDTIVAEVQSVPGDDRCVLLLGYKDQMETMFQSVNPGLSRRFPIASGFEFDDFTQGELRTILDLKLKQQGYQVTDQAAQVAMEMLDRARNRPNFGNAGEIDILLDATKARHQRRISRNKTRKGPKSTGSNTLLEARDFDENFDRSERAETNIRALFHDTVGSEQIVGLLEGYQETVRRLKALDMDPKENIPFNFLFRGPPGTGKTTTAKKMGKVFYDMGFLATAEVQECSATDLIGQYVGQTGPKVQKLLDKALGRVLFIDEAYRLAEGHFAKEAMDELVDSVTKPKYHKKLIIILAGYDKDINRLMSVNAGLTSRFPAVIDFRSLTPDKCVSLLLKLLQKQRASIRSKNKDFDLGCLECPSAAFRKQVVSYFKDLAAQENWGSARDVHSLAREIFNKTLLSNTGSAQGRLMLNEDIIKAEFEAMLNERRSRAEAATPKLPAPLEELLRQQSAAPAPPKMTHSHATTPMAQAQMQDTAEEEAPPEKETTTEAVKEKQDSRHLHDAKRDAGVSDEVWEQLQKDREAEEEREAEYQRLKEQARKASAGAREAIVRRLMEEEMRRREEEEKQKKLAALGVCPMGYNWIKQDAGYRCAGGSHFLSTAQLEKM</sequence>
<dbReference type="PANTHER" id="PTHR43392">
    <property type="entry name" value="AAA-TYPE ATPASE FAMILY PROTEIN / ANKYRIN REPEAT FAMILY PROTEIN"/>
    <property type="match status" value="1"/>
</dbReference>
<dbReference type="FunFam" id="3.40.50.300:FF:000216">
    <property type="entry name" value="Type VII secretion ATPase EccA"/>
    <property type="match status" value="3"/>
</dbReference>
<dbReference type="PRINTS" id="PR00819">
    <property type="entry name" value="CBXCFQXSUPER"/>
</dbReference>
<keyword evidence="3" id="KW-0347">Helicase</keyword>
<dbReference type="EMBL" id="MU865939">
    <property type="protein sequence ID" value="KAK4449062.1"/>
    <property type="molecule type" value="Genomic_DNA"/>
</dbReference>
<dbReference type="InterPro" id="IPR041677">
    <property type="entry name" value="DNA2/NAM7_AAA_11"/>
</dbReference>
<feature type="compositionally biased region" description="Basic and acidic residues" evidence="5">
    <location>
        <begin position="2185"/>
        <end position="2212"/>
    </location>
</feature>
<evidence type="ECO:0000256" key="3">
    <source>
        <dbReference type="ARBA" id="ARBA00022806"/>
    </source>
</evidence>
<feature type="domain" description="AAA+ ATPase" evidence="6">
    <location>
        <begin position="1326"/>
        <end position="1472"/>
    </location>
</feature>
<feature type="region of interest" description="Disordered" evidence="5">
    <location>
        <begin position="2153"/>
        <end position="2230"/>
    </location>
</feature>
<dbReference type="PANTHER" id="PTHR43392:SF2">
    <property type="entry name" value="AAA-TYPE ATPASE FAMILY PROTEIN _ ANKYRIN REPEAT FAMILY PROTEIN"/>
    <property type="match status" value="1"/>
</dbReference>
<dbReference type="FunFam" id="1.10.8.60:FF:000160">
    <property type="entry name" value="WGS project CABT00000000 data, contig 2.55"/>
    <property type="match status" value="1"/>
</dbReference>
<feature type="compositionally biased region" description="Basic and acidic residues" evidence="5">
    <location>
        <begin position="2221"/>
        <end position="2230"/>
    </location>
</feature>
<dbReference type="InterPro" id="IPR047187">
    <property type="entry name" value="SF1_C_Upf1"/>
</dbReference>
<dbReference type="Pfam" id="PF13086">
    <property type="entry name" value="AAA_11"/>
    <property type="match status" value="1"/>
</dbReference>
<dbReference type="InterPro" id="IPR003959">
    <property type="entry name" value="ATPase_AAA_core"/>
</dbReference>
<dbReference type="FunFam" id="1.10.8.60:FF:000159">
    <property type="entry name" value="p-loop containing nucleoside triphosphate hydrolase protein"/>
    <property type="match status" value="1"/>
</dbReference>
<dbReference type="InterPro" id="IPR000641">
    <property type="entry name" value="CbxX/CfxQ"/>
</dbReference>
<evidence type="ECO:0000256" key="2">
    <source>
        <dbReference type="ARBA" id="ARBA00022741"/>
    </source>
</evidence>
<feature type="region of interest" description="Disordered" evidence="5">
    <location>
        <begin position="1813"/>
        <end position="1833"/>
    </location>
</feature>
<evidence type="ECO:0000313" key="7">
    <source>
        <dbReference type="EMBL" id="KAK4449062.1"/>
    </source>
</evidence>
<feature type="region of interest" description="Disordered" evidence="5">
    <location>
        <begin position="1200"/>
        <end position="1268"/>
    </location>
</feature>
<feature type="compositionally biased region" description="Basic residues" evidence="5">
    <location>
        <begin position="1813"/>
        <end position="1826"/>
    </location>
</feature>
<keyword evidence="2" id="KW-0547">Nucleotide-binding</keyword>
<keyword evidence="4" id="KW-0067">ATP-binding</keyword>
<dbReference type="CDD" id="cd00009">
    <property type="entry name" value="AAA"/>
    <property type="match status" value="3"/>
</dbReference>
<organism evidence="7 8">
    <name type="scientific">Podospora aff. communis PSN243</name>
    <dbReference type="NCBI Taxonomy" id="3040156"/>
    <lineage>
        <taxon>Eukaryota</taxon>
        <taxon>Fungi</taxon>
        <taxon>Dikarya</taxon>
        <taxon>Ascomycota</taxon>
        <taxon>Pezizomycotina</taxon>
        <taxon>Sordariomycetes</taxon>
        <taxon>Sordariomycetidae</taxon>
        <taxon>Sordariales</taxon>
        <taxon>Podosporaceae</taxon>
        <taxon>Podospora</taxon>
    </lineage>
</organism>
<feature type="domain" description="AAA+ ATPase" evidence="6">
    <location>
        <begin position="493"/>
        <end position="922"/>
    </location>
</feature>
<evidence type="ECO:0000259" key="6">
    <source>
        <dbReference type="SMART" id="SM00382"/>
    </source>
</evidence>
<dbReference type="InterPro" id="IPR027417">
    <property type="entry name" value="P-loop_NTPase"/>
</dbReference>
<dbReference type="InterPro" id="IPR041627">
    <property type="entry name" value="AAA_lid_6"/>
</dbReference>
<dbReference type="Pfam" id="PF00004">
    <property type="entry name" value="AAA"/>
    <property type="match status" value="3"/>
</dbReference>
<comment type="caution">
    <text evidence="7">The sequence shown here is derived from an EMBL/GenBank/DDBJ whole genome shotgun (WGS) entry which is preliminary data.</text>
</comment>
<evidence type="ECO:0000313" key="8">
    <source>
        <dbReference type="Proteomes" id="UP001321760"/>
    </source>
</evidence>
<dbReference type="GO" id="GO:0016887">
    <property type="term" value="F:ATP hydrolysis activity"/>
    <property type="evidence" value="ECO:0007669"/>
    <property type="project" value="InterPro"/>
</dbReference>
<dbReference type="InterPro" id="IPR003593">
    <property type="entry name" value="AAA+_ATPase"/>
</dbReference>
<evidence type="ECO:0000256" key="4">
    <source>
        <dbReference type="ARBA" id="ARBA00022840"/>
    </source>
</evidence>
<feature type="compositionally biased region" description="Basic and acidic residues" evidence="5">
    <location>
        <begin position="1200"/>
        <end position="1235"/>
    </location>
</feature>
<evidence type="ECO:0000256" key="5">
    <source>
        <dbReference type="SAM" id="MobiDB-lite"/>
    </source>
</evidence>
<protein>
    <submittedName>
        <fullName evidence="7">Stage V sporulation protein K</fullName>
    </submittedName>
</protein>
<reference evidence="7" key="2">
    <citation type="submission" date="2023-05" db="EMBL/GenBank/DDBJ databases">
        <authorList>
            <consortium name="Lawrence Berkeley National Laboratory"/>
            <person name="Steindorff A."/>
            <person name="Hensen N."/>
            <person name="Bonometti L."/>
            <person name="Westerberg I."/>
            <person name="Brannstrom I.O."/>
            <person name="Guillou S."/>
            <person name="Cros-Aarteil S."/>
            <person name="Calhoun S."/>
            <person name="Haridas S."/>
            <person name="Kuo A."/>
            <person name="Mondo S."/>
            <person name="Pangilinan J."/>
            <person name="Riley R."/>
            <person name="Labutti K."/>
            <person name="Andreopoulos B."/>
            <person name="Lipzen A."/>
            <person name="Chen C."/>
            <person name="Yanf M."/>
            <person name="Daum C."/>
            <person name="Ng V."/>
            <person name="Clum A."/>
            <person name="Ohm R."/>
            <person name="Martin F."/>
            <person name="Silar P."/>
            <person name="Natvig D."/>
            <person name="Lalanne C."/>
            <person name="Gautier V."/>
            <person name="Ament-Velasquez S.L."/>
            <person name="Kruys A."/>
            <person name="Hutchinson M.I."/>
            <person name="Powell A.J."/>
            <person name="Barry K."/>
            <person name="Miller A.N."/>
            <person name="Grigoriev I.V."/>
            <person name="Debuchy R."/>
            <person name="Gladieux P."/>
            <person name="Thoren M.H."/>
            <person name="Johannesson H."/>
        </authorList>
    </citation>
    <scope>NUCLEOTIDE SEQUENCE</scope>
    <source>
        <strain evidence="7">PSN243</strain>
    </source>
</reference>
<dbReference type="Pfam" id="PF17866">
    <property type="entry name" value="AAA_lid_6"/>
    <property type="match status" value="2"/>
</dbReference>
<comment type="similarity">
    <text evidence="1">Belongs to the CbxX/CfxQ family.</text>
</comment>
<name>A0AAV9GNS5_9PEZI</name>
<accession>A0AAV9GNS5</accession>